<evidence type="ECO:0000313" key="2">
    <source>
        <dbReference type="Proteomes" id="UP000658720"/>
    </source>
</evidence>
<dbReference type="SUPFAM" id="SSF53756">
    <property type="entry name" value="UDP-Glycosyltransferase/glycogen phosphorylase"/>
    <property type="match status" value="1"/>
</dbReference>
<protein>
    <recommendedName>
        <fullName evidence="3">Lipid-A-disaccharide synthase</fullName>
    </recommendedName>
</protein>
<comment type="caution">
    <text evidence="1">The sequence shown here is derived from an EMBL/GenBank/DDBJ whole genome shotgun (WGS) entry which is preliminary data.</text>
</comment>
<gene>
    <name evidence="1" type="ORF">IQ217_13685</name>
</gene>
<accession>A0ABR9VU36</accession>
<reference evidence="1 2" key="1">
    <citation type="submission" date="2020-10" db="EMBL/GenBank/DDBJ databases">
        <authorList>
            <person name="Castelo-Branco R."/>
            <person name="Eusebio N."/>
            <person name="Adriana R."/>
            <person name="Vieira A."/>
            <person name="Brugerolle De Fraissinette N."/>
            <person name="Rezende De Castro R."/>
            <person name="Schneider M.P."/>
            <person name="Vasconcelos V."/>
            <person name="Leao P.N."/>
        </authorList>
    </citation>
    <scope>NUCLEOTIDE SEQUENCE [LARGE SCALE GENOMIC DNA]</scope>
    <source>
        <strain evidence="1 2">LEGE 00031</strain>
    </source>
</reference>
<dbReference type="PANTHER" id="PTHR39517">
    <property type="entry name" value="SLL0192 PROTEIN"/>
    <property type="match status" value="1"/>
</dbReference>
<evidence type="ECO:0008006" key="3">
    <source>
        <dbReference type="Google" id="ProtNLM"/>
    </source>
</evidence>
<dbReference type="InterPro" id="IPR019994">
    <property type="entry name" value="Lipid-A-disac_synthase-rel_put"/>
</dbReference>
<dbReference type="RefSeq" id="WP_194020369.1">
    <property type="nucleotide sequence ID" value="NZ_JADEVV010000041.1"/>
</dbReference>
<proteinExistence type="predicted"/>
<sequence>MLPKILLLSNGHGEDAIAVSIGQAWSALAGMEPGEILVGLPLVGEGSSYRRLNIPLIGPVKTMPSGGFNNMDARELWRDVQGGLWGLTKAQLGSLKQWTAQGGKVLAVGDIVPLALAWLGKADYAFVGTAKSEYYLRSPVGEWLPSTQAWEKWLGSAYYPWERWLMTRKNCTAVFPRDRLTHASLLSQGVASFPVGNPMMDGLNPRDCQPQPLQPGQSLTITLLPGSRSPEMERNWALIGQSLTSVLAHFPDTSVTFLAAIAPSLPLAPLMAEVETHGWQRLEDNNVELLSNKISCLIKGPVYQKSQARLVLSQQQFADCLHYAQAAIAMAGTATEQFVGLGKPVISFPGSGPQYNPYFAHRQTWLLGESLILLDSPEQTGEALKRVLSDGERLEAIARNGRERLGEAGAARRIAEVLRQQWG</sequence>
<keyword evidence="2" id="KW-1185">Reference proteome</keyword>
<dbReference type="PANTHER" id="PTHR39517:SF1">
    <property type="entry name" value="LIPID-A-DISACCHARIDE SYNTHASE"/>
    <property type="match status" value="1"/>
</dbReference>
<dbReference type="EMBL" id="JADEVV010000041">
    <property type="protein sequence ID" value="MBE9254870.1"/>
    <property type="molecule type" value="Genomic_DNA"/>
</dbReference>
<organism evidence="1 2">
    <name type="scientific">Synechocystis salina LEGE 00031</name>
    <dbReference type="NCBI Taxonomy" id="1828736"/>
    <lineage>
        <taxon>Bacteria</taxon>
        <taxon>Bacillati</taxon>
        <taxon>Cyanobacteriota</taxon>
        <taxon>Cyanophyceae</taxon>
        <taxon>Synechococcales</taxon>
        <taxon>Merismopediaceae</taxon>
        <taxon>Synechocystis</taxon>
    </lineage>
</organism>
<name>A0ABR9VU36_9SYNC</name>
<dbReference type="Proteomes" id="UP000658720">
    <property type="component" value="Unassembled WGS sequence"/>
</dbReference>
<dbReference type="NCBIfam" id="TIGR03492">
    <property type="entry name" value="lipid-A-disaccharide synthase-related protein"/>
    <property type="match status" value="1"/>
</dbReference>
<evidence type="ECO:0000313" key="1">
    <source>
        <dbReference type="EMBL" id="MBE9254870.1"/>
    </source>
</evidence>